<comment type="caution">
    <text evidence="4">The sequence shown here is derived from an EMBL/GenBank/DDBJ whole genome shotgun (WGS) entry which is preliminary data.</text>
</comment>
<dbReference type="EMBL" id="JAQQBR010001831">
    <property type="protein sequence ID" value="KAK0168820.1"/>
    <property type="molecule type" value="Genomic_DNA"/>
</dbReference>
<comment type="similarity">
    <text evidence="2">Belongs to the ELP6 family.</text>
</comment>
<accession>A0AA39KP92</accession>
<proteinExistence type="inferred from homology"/>
<evidence type="ECO:0000256" key="2">
    <source>
        <dbReference type="ARBA" id="ARBA00008837"/>
    </source>
</evidence>
<dbReference type="GO" id="GO:0033588">
    <property type="term" value="C:elongator holoenzyme complex"/>
    <property type="evidence" value="ECO:0007669"/>
    <property type="project" value="InterPro"/>
</dbReference>
<dbReference type="CDD" id="cd19495">
    <property type="entry name" value="Elp6"/>
    <property type="match status" value="1"/>
</dbReference>
<sequence length="303" mass="34876">MNTTAWWFFAKKHLVILRYIMTDSVRRALGLDQIDLEGNLIVISERHGTDANFLINTVLSKSLEKGYGVELVLFHNTFGHYHNIGMKLGYNLNVLRERGDVMVVEPMKSIVCNIEELGHDSVDASSPELTENIRQLNDMETMPNPLKLDEKLVQHFFTPVRDQFWELKKVRENVIIIVDDITHLLDLNLSLKEVWLYSKYLISLMKIDTKLAMCILGHTYQSDINDCLPNGIIAGLQRGSQLYVAVEPLRTGYSDDISGVMIVEWRVSGLRKLYNWPERSTYLYKLLDRQIKLFTPGGIDALF</sequence>
<evidence type="ECO:0000256" key="3">
    <source>
        <dbReference type="ARBA" id="ARBA00020263"/>
    </source>
</evidence>
<reference evidence="4" key="2">
    <citation type="submission" date="2023-03" db="EMBL/GenBank/DDBJ databases">
        <authorList>
            <person name="Inwood S.N."/>
            <person name="Skelly J.G."/>
            <person name="Guhlin J."/>
            <person name="Harrop T.W.R."/>
            <person name="Goldson S.G."/>
            <person name="Dearden P.K."/>
        </authorList>
    </citation>
    <scope>NUCLEOTIDE SEQUENCE</scope>
    <source>
        <strain evidence="4">Lincoln</strain>
        <tissue evidence="4">Whole body</tissue>
    </source>
</reference>
<keyword evidence="5" id="KW-1185">Reference proteome</keyword>
<dbReference type="Pfam" id="PF09807">
    <property type="entry name" value="ELP6"/>
    <property type="match status" value="1"/>
</dbReference>
<evidence type="ECO:0000313" key="5">
    <source>
        <dbReference type="Proteomes" id="UP001168972"/>
    </source>
</evidence>
<dbReference type="PANTHER" id="PTHR16184">
    <property type="entry name" value="ELONGATOR COMPLEX PROTEIN 6"/>
    <property type="match status" value="1"/>
</dbReference>
<gene>
    <name evidence="4" type="ORF">PV327_002587</name>
</gene>
<name>A0AA39KP92_MICHY</name>
<dbReference type="InterPro" id="IPR027417">
    <property type="entry name" value="P-loop_NTPase"/>
</dbReference>
<reference evidence="4" key="1">
    <citation type="journal article" date="2023" name="bioRxiv">
        <title>Scaffold-level genome assemblies of two parasitoid biocontrol wasps reveal the parthenogenesis mechanism and an associated novel virus.</title>
        <authorList>
            <person name="Inwood S."/>
            <person name="Skelly J."/>
            <person name="Guhlin J."/>
            <person name="Harrop T."/>
            <person name="Goldson S."/>
            <person name="Dearden P."/>
        </authorList>
    </citation>
    <scope>NUCLEOTIDE SEQUENCE</scope>
    <source>
        <strain evidence="4">Lincoln</strain>
        <tissue evidence="4">Whole body</tissue>
    </source>
</reference>
<dbReference type="InterPro" id="IPR018627">
    <property type="entry name" value="ELP6"/>
</dbReference>
<dbReference type="PANTHER" id="PTHR16184:SF6">
    <property type="entry name" value="ELONGATOR COMPLEX PROTEIN 6"/>
    <property type="match status" value="1"/>
</dbReference>
<dbReference type="GO" id="GO:0002098">
    <property type="term" value="P:tRNA wobble uridine modification"/>
    <property type="evidence" value="ECO:0007669"/>
    <property type="project" value="InterPro"/>
</dbReference>
<organism evidence="4 5">
    <name type="scientific">Microctonus hyperodae</name>
    <name type="common">Parasitoid wasp</name>
    <dbReference type="NCBI Taxonomy" id="165561"/>
    <lineage>
        <taxon>Eukaryota</taxon>
        <taxon>Metazoa</taxon>
        <taxon>Ecdysozoa</taxon>
        <taxon>Arthropoda</taxon>
        <taxon>Hexapoda</taxon>
        <taxon>Insecta</taxon>
        <taxon>Pterygota</taxon>
        <taxon>Neoptera</taxon>
        <taxon>Endopterygota</taxon>
        <taxon>Hymenoptera</taxon>
        <taxon>Apocrita</taxon>
        <taxon>Ichneumonoidea</taxon>
        <taxon>Braconidae</taxon>
        <taxon>Euphorinae</taxon>
        <taxon>Microctonus</taxon>
    </lineage>
</organism>
<dbReference type="Proteomes" id="UP001168972">
    <property type="component" value="Unassembled WGS sequence"/>
</dbReference>
<dbReference type="AlphaFoldDB" id="A0AA39KP92"/>
<protein>
    <recommendedName>
        <fullName evidence="3">Elongator complex protein 6</fullName>
    </recommendedName>
</protein>
<comment type="pathway">
    <text evidence="1">tRNA modification; 5-methoxycarbonylmethyl-2-thiouridine-tRNA biosynthesis.</text>
</comment>
<dbReference type="Gene3D" id="3.40.50.300">
    <property type="entry name" value="P-loop containing nucleotide triphosphate hydrolases"/>
    <property type="match status" value="1"/>
</dbReference>
<evidence type="ECO:0000313" key="4">
    <source>
        <dbReference type="EMBL" id="KAK0168820.1"/>
    </source>
</evidence>
<evidence type="ECO:0000256" key="1">
    <source>
        <dbReference type="ARBA" id="ARBA00005043"/>
    </source>
</evidence>